<dbReference type="Proteomes" id="UP000006242">
    <property type="component" value="Unassembled WGS sequence"/>
</dbReference>
<dbReference type="EMBL" id="AFNV02000011">
    <property type="protein sequence ID" value="ERJ19241.1"/>
    <property type="molecule type" value="Genomic_DNA"/>
</dbReference>
<dbReference type="GO" id="GO:0016787">
    <property type="term" value="F:hydrolase activity"/>
    <property type="evidence" value="ECO:0007669"/>
    <property type="project" value="InterPro"/>
</dbReference>
<dbReference type="Gene3D" id="3.40.50.1820">
    <property type="entry name" value="alpha/beta hydrolase"/>
    <property type="match status" value="1"/>
</dbReference>
<name>U2E632_9GAMM</name>
<dbReference type="RefSeq" id="WP_006914837.1">
    <property type="nucleotide sequence ID" value="NZ_AFNV02000011.1"/>
</dbReference>
<organism evidence="3 4">
    <name type="scientific">Salinisphaera shabanensis E1L3A</name>
    <dbReference type="NCBI Taxonomy" id="1033802"/>
    <lineage>
        <taxon>Bacteria</taxon>
        <taxon>Pseudomonadati</taxon>
        <taxon>Pseudomonadota</taxon>
        <taxon>Gammaproteobacteria</taxon>
        <taxon>Salinisphaerales</taxon>
        <taxon>Salinisphaeraceae</taxon>
        <taxon>Salinisphaera</taxon>
    </lineage>
</organism>
<dbReference type="Pfam" id="PF02129">
    <property type="entry name" value="Peptidase_S15"/>
    <property type="match status" value="1"/>
</dbReference>
<keyword evidence="4" id="KW-1185">Reference proteome</keyword>
<proteinExistence type="predicted"/>
<evidence type="ECO:0000313" key="4">
    <source>
        <dbReference type="Proteomes" id="UP000006242"/>
    </source>
</evidence>
<reference evidence="3 4" key="2">
    <citation type="journal article" date="2013" name="PLoS ONE">
        <title>INDIGO - INtegrated Data Warehouse of MIcrobial GenOmes with Examples from the Red Sea Extremophiles.</title>
        <authorList>
            <person name="Alam I."/>
            <person name="Antunes A."/>
            <person name="Kamau A.A."/>
            <person name="Ba Alawi W."/>
            <person name="Kalkatawi M."/>
            <person name="Stingl U."/>
            <person name="Bajic V.B."/>
        </authorList>
    </citation>
    <scope>NUCLEOTIDE SEQUENCE [LARGE SCALE GENOMIC DNA]</scope>
    <source>
        <strain evidence="3 4">E1L3A</strain>
    </source>
</reference>
<dbReference type="AlphaFoldDB" id="U2E632"/>
<feature type="compositionally biased region" description="Polar residues" evidence="1">
    <location>
        <begin position="35"/>
        <end position="48"/>
    </location>
</feature>
<dbReference type="PROSITE" id="PS51257">
    <property type="entry name" value="PROKAR_LIPOPROTEIN"/>
    <property type="match status" value="1"/>
</dbReference>
<dbReference type="OrthoDB" id="9804819at2"/>
<evidence type="ECO:0000259" key="2">
    <source>
        <dbReference type="Pfam" id="PF02129"/>
    </source>
</evidence>
<evidence type="ECO:0000256" key="1">
    <source>
        <dbReference type="SAM" id="MobiDB-lite"/>
    </source>
</evidence>
<sequence length="657" mass="69110">MGANGLKHALSIVLCCSVLILAGCKDDGNVVLASADSTGANSGDSETPNNDGSGEDNGDDTSAPTVPVAESRAGRVYDETLTIATNDGGTDDIVLTVMEPAELVAGESYPLILHGHGYGGSRSKTPDAFQQRLRDAGYYLISIDQRGFGETSNTVRVMSPDFEGQDLVGVLDWAENLEGLARRANGKMKVGSYGGSYGGMYQWLLAGADPEERLRVIAPDIAPYDLTYALDPNEVIKSGWVLALVAAGEVPILGLATTGDPSVIVDHVLEQVQRAEGLREDPVIYEAAVRGALTNRIPDAALNLFRYHSLRFFCENEPAGSQDGFTIGVPDPLEVAPGGLHKIDALITQGFRDTLFNFNDAANSYDCLKALGGDVRLLTHQTGHILPASLGTAGLEDPLDPFYAALTLPAFQDAGGSQTCGSLDLYDVTFAWFQEKLQADKGALDAALGIGDKLCLSLAEGDAIATDTIPRGGESFDIAMDTPALSGTLGILGSVLGSATREPLLQTQSFYTAPVGGGVVAGIPHIAITVDQIIDPVGDLLGGILGQEQPGDCAIDALALGCDPIYFLALGKRAAGTARWDLIDDQLTPLRGFGSHDLDMTGIAERLSEGDELGLLIYGFHPQYPVSFSRDLLVPASTINGSVQIPILDPQDYETGV</sequence>
<reference evidence="3 4" key="1">
    <citation type="journal article" date="2011" name="J. Bacteriol.">
        <title>Genome sequence of Salinisphaera shabanensis, a gammaproteobacterium from the harsh, variable environment of the brine-seawater interface of the Shaban Deep in the Red Sea.</title>
        <authorList>
            <person name="Antunes A."/>
            <person name="Alam I."/>
            <person name="Bajic V.B."/>
            <person name="Stingl U."/>
        </authorList>
    </citation>
    <scope>NUCLEOTIDE SEQUENCE [LARGE SCALE GENOMIC DNA]</scope>
    <source>
        <strain evidence="3 4">E1L3A</strain>
    </source>
</reference>
<protein>
    <submittedName>
        <fullName evidence="3">Peptidase S15 protein</fullName>
    </submittedName>
</protein>
<gene>
    <name evidence="3" type="ORF">SSPSH_001850</name>
</gene>
<evidence type="ECO:0000313" key="3">
    <source>
        <dbReference type="EMBL" id="ERJ19241.1"/>
    </source>
</evidence>
<dbReference type="SUPFAM" id="SSF53474">
    <property type="entry name" value="alpha/beta-Hydrolases"/>
    <property type="match status" value="1"/>
</dbReference>
<dbReference type="InterPro" id="IPR029058">
    <property type="entry name" value="AB_hydrolase_fold"/>
</dbReference>
<dbReference type="STRING" id="1033802.SSPSH_001850"/>
<dbReference type="eggNOG" id="COG2936">
    <property type="taxonomic scope" value="Bacteria"/>
</dbReference>
<feature type="region of interest" description="Disordered" evidence="1">
    <location>
        <begin position="35"/>
        <end position="71"/>
    </location>
</feature>
<accession>U2E632</accession>
<dbReference type="InterPro" id="IPR000383">
    <property type="entry name" value="Xaa-Pro-like_dom"/>
</dbReference>
<feature type="domain" description="Xaa-Pro dipeptidyl-peptidase-like" evidence="2">
    <location>
        <begin position="88"/>
        <end position="228"/>
    </location>
</feature>
<comment type="caution">
    <text evidence="3">The sequence shown here is derived from an EMBL/GenBank/DDBJ whole genome shotgun (WGS) entry which is preliminary data.</text>
</comment>